<dbReference type="InterPro" id="IPR043198">
    <property type="entry name" value="Cyclin/Ssn8"/>
</dbReference>
<dbReference type="STRING" id="52247.A0A4T0WYW5"/>
<dbReference type="PANTHER" id="PTHR10026">
    <property type="entry name" value="CYCLIN"/>
    <property type="match status" value="1"/>
</dbReference>
<keyword evidence="1" id="KW-0195">Cyclin</keyword>
<evidence type="ECO:0000259" key="2">
    <source>
        <dbReference type="SMART" id="SM00385"/>
    </source>
</evidence>
<dbReference type="AlphaFoldDB" id="A0A4T0WYW5"/>
<name>A0A4T0WYW5_9ASCO</name>
<dbReference type="EMBL" id="SELW01000551">
    <property type="protein sequence ID" value="TID21906.1"/>
    <property type="molecule type" value="Genomic_DNA"/>
</dbReference>
<accession>A0A4T0WYW5</accession>
<dbReference type="GO" id="GO:0006357">
    <property type="term" value="P:regulation of transcription by RNA polymerase II"/>
    <property type="evidence" value="ECO:0007669"/>
    <property type="project" value="InterPro"/>
</dbReference>
<protein>
    <recommendedName>
        <fullName evidence="2">Cyclin-like domain-containing protein</fullName>
    </recommendedName>
</protein>
<evidence type="ECO:0000313" key="4">
    <source>
        <dbReference type="Proteomes" id="UP000307173"/>
    </source>
</evidence>
<proteinExistence type="inferred from homology"/>
<dbReference type="Gene3D" id="1.10.472.10">
    <property type="entry name" value="Cyclin-like"/>
    <property type="match status" value="1"/>
</dbReference>
<dbReference type="SMART" id="SM00385">
    <property type="entry name" value="CYCLIN"/>
    <property type="match status" value="1"/>
</dbReference>
<sequence length="303" mass="35210">MWAQLVESGIFDGVIDIPESDWIFDYKELEDETPSRLKNIAFQDEILKRMKGVLFIFNSCKQLRLSRSIALTAATLLHRFYMLEDLKTYHYYEVSATSIFVACKAEECRRNLKDVVKICCRIATGKNESIDEDDKLYWRWKDIIVRLEQLMLQRLNFDVTPINPYKITLNALMIEAEPSVIISPNKQWESQARAIFQHCTYIFELFSRLPLCLLFSTQCICALTILLSAKKSGCTFPPNYIGDKLEVSVNDIISCHQIFIRMAMFTNVLEKHYRILHLLPPASSEELGKLYEGTEDSSLYKQE</sequence>
<dbReference type="InterPro" id="IPR006671">
    <property type="entry name" value="Cyclin_N"/>
</dbReference>
<comment type="similarity">
    <text evidence="1">Belongs to the cyclin family.</text>
</comment>
<dbReference type="Pfam" id="PF00134">
    <property type="entry name" value="Cyclin_N"/>
    <property type="match status" value="1"/>
</dbReference>
<dbReference type="InterPro" id="IPR036915">
    <property type="entry name" value="Cyclin-like_sf"/>
</dbReference>
<reference evidence="3 4" key="1">
    <citation type="journal article" date="2019" name="Front. Genet.">
        <title>Whole-Genome Sequencing of the Opportunistic Yeast Pathogen Candida inconspicua Uncovers Its Hybrid Origin.</title>
        <authorList>
            <person name="Mixao V."/>
            <person name="Hansen A.P."/>
            <person name="Saus E."/>
            <person name="Boekhout T."/>
            <person name="Lass-Florl C."/>
            <person name="Gabaldon T."/>
        </authorList>
    </citation>
    <scope>NUCLEOTIDE SEQUENCE [LARGE SCALE GENOMIC DNA]</scope>
    <source>
        <strain evidence="3 4">CBS 180</strain>
    </source>
</reference>
<gene>
    <name evidence="3" type="ORF">CANINC_003390</name>
</gene>
<dbReference type="Proteomes" id="UP000307173">
    <property type="component" value="Unassembled WGS sequence"/>
</dbReference>
<keyword evidence="4" id="KW-1185">Reference proteome</keyword>
<dbReference type="SUPFAM" id="SSF47954">
    <property type="entry name" value="Cyclin-like"/>
    <property type="match status" value="2"/>
</dbReference>
<organism evidence="3 4">
    <name type="scientific">Pichia inconspicua</name>
    <dbReference type="NCBI Taxonomy" id="52247"/>
    <lineage>
        <taxon>Eukaryota</taxon>
        <taxon>Fungi</taxon>
        <taxon>Dikarya</taxon>
        <taxon>Ascomycota</taxon>
        <taxon>Saccharomycotina</taxon>
        <taxon>Pichiomycetes</taxon>
        <taxon>Pichiales</taxon>
        <taxon>Pichiaceae</taxon>
        <taxon>Pichia</taxon>
    </lineage>
</organism>
<dbReference type="InterPro" id="IPR013763">
    <property type="entry name" value="Cyclin-like_dom"/>
</dbReference>
<evidence type="ECO:0000313" key="3">
    <source>
        <dbReference type="EMBL" id="TID21906.1"/>
    </source>
</evidence>
<dbReference type="OrthoDB" id="25002at2759"/>
<comment type="caution">
    <text evidence="3">The sequence shown here is derived from an EMBL/GenBank/DDBJ whole genome shotgun (WGS) entry which is preliminary data.</text>
</comment>
<feature type="domain" description="Cyclin-like" evidence="2">
    <location>
        <begin position="54"/>
        <end position="153"/>
    </location>
</feature>
<dbReference type="GO" id="GO:0016538">
    <property type="term" value="F:cyclin-dependent protein serine/threonine kinase regulator activity"/>
    <property type="evidence" value="ECO:0007669"/>
    <property type="project" value="InterPro"/>
</dbReference>
<evidence type="ECO:0000256" key="1">
    <source>
        <dbReference type="RuleBase" id="RU000383"/>
    </source>
</evidence>